<evidence type="ECO:0000313" key="1">
    <source>
        <dbReference type="EMBL" id="KYN38063.1"/>
    </source>
</evidence>
<dbReference type="EMBL" id="KQ981682">
    <property type="protein sequence ID" value="KYN38063.1"/>
    <property type="molecule type" value="Genomic_DNA"/>
</dbReference>
<sequence>MSMHDKKKMRHDQVLARLYASFLRVAELPGQWHEGGPSFLTVCMIFSRRPLALLPSTVPS</sequence>
<evidence type="ECO:0000313" key="2">
    <source>
        <dbReference type="Proteomes" id="UP000078541"/>
    </source>
</evidence>
<dbReference type="Proteomes" id="UP000078541">
    <property type="component" value="Unassembled WGS sequence"/>
</dbReference>
<proteinExistence type="predicted"/>
<reference evidence="1 2" key="1">
    <citation type="submission" date="2016-03" db="EMBL/GenBank/DDBJ databases">
        <title>Trachymyrmex septentrionalis WGS genome.</title>
        <authorList>
            <person name="Nygaard S."/>
            <person name="Hu H."/>
            <person name="Boomsma J."/>
            <person name="Zhang G."/>
        </authorList>
    </citation>
    <scope>NUCLEOTIDE SEQUENCE [LARGE SCALE GENOMIC DNA]</scope>
    <source>
        <strain evidence="1">Tsep2-gDNA-1</strain>
        <tissue evidence="1">Whole body</tissue>
    </source>
</reference>
<dbReference type="AlphaFoldDB" id="A0A151JWD7"/>
<protein>
    <submittedName>
        <fullName evidence="1">Uncharacterized protein</fullName>
    </submittedName>
</protein>
<gene>
    <name evidence="1" type="ORF">ALC56_07557</name>
</gene>
<keyword evidence="2" id="KW-1185">Reference proteome</keyword>
<accession>A0A151JWD7</accession>
<organism evidence="1 2">
    <name type="scientific">Trachymyrmex septentrionalis</name>
    <dbReference type="NCBI Taxonomy" id="34720"/>
    <lineage>
        <taxon>Eukaryota</taxon>
        <taxon>Metazoa</taxon>
        <taxon>Ecdysozoa</taxon>
        <taxon>Arthropoda</taxon>
        <taxon>Hexapoda</taxon>
        <taxon>Insecta</taxon>
        <taxon>Pterygota</taxon>
        <taxon>Neoptera</taxon>
        <taxon>Endopterygota</taxon>
        <taxon>Hymenoptera</taxon>
        <taxon>Apocrita</taxon>
        <taxon>Aculeata</taxon>
        <taxon>Formicoidea</taxon>
        <taxon>Formicidae</taxon>
        <taxon>Myrmicinae</taxon>
        <taxon>Trachymyrmex</taxon>
    </lineage>
</organism>
<name>A0A151JWD7_9HYME</name>